<dbReference type="AlphaFoldDB" id="A0AAN9XYU4"/>
<accession>A0AAN9XYU4</accession>
<protein>
    <submittedName>
        <fullName evidence="1">Uncharacterized protein</fullName>
    </submittedName>
</protein>
<name>A0AAN9XYU4_9HEMI</name>
<sequence>MGLNGDVEQNGSQIRIQNEKLNIHMSPAEFDDSSILQFHVAVLKLSEDDEFDSMRPYQFDHFKPLEYELVIYVDVPATNPYYWGSVKMTFGDDTVLVSGQE</sequence>
<gene>
    <name evidence="1" type="ORF">V9T40_010774</name>
</gene>
<keyword evidence="2" id="KW-1185">Reference proteome</keyword>
<organism evidence="1 2">
    <name type="scientific">Parthenolecanium corni</name>
    <dbReference type="NCBI Taxonomy" id="536013"/>
    <lineage>
        <taxon>Eukaryota</taxon>
        <taxon>Metazoa</taxon>
        <taxon>Ecdysozoa</taxon>
        <taxon>Arthropoda</taxon>
        <taxon>Hexapoda</taxon>
        <taxon>Insecta</taxon>
        <taxon>Pterygota</taxon>
        <taxon>Neoptera</taxon>
        <taxon>Paraneoptera</taxon>
        <taxon>Hemiptera</taxon>
        <taxon>Sternorrhyncha</taxon>
        <taxon>Coccoidea</taxon>
        <taxon>Coccidae</taxon>
        <taxon>Parthenolecanium</taxon>
    </lineage>
</organism>
<reference evidence="1 2" key="1">
    <citation type="submission" date="2024-03" db="EMBL/GenBank/DDBJ databases">
        <title>Adaptation during the transition from Ophiocordyceps entomopathogen to insect associate is accompanied by gene loss and intensified selection.</title>
        <authorList>
            <person name="Ward C.M."/>
            <person name="Onetto C.A."/>
            <person name="Borneman A.R."/>
        </authorList>
    </citation>
    <scope>NUCLEOTIDE SEQUENCE [LARGE SCALE GENOMIC DNA]</scope>
    <source>
        <strain evidence="1">AWRI1</strain>
        <tissue evidence="1">Single Adult Female</tissue>
    </source>
</reference>
<comment type="caution">
    <text evidence="1">The sequence shown here is derived from an EMBL/GenBank/DDBJ whole genome shotgun (WGS) entry which is preliminary data.</text>
</comment>
<dbReference type="EMBL" id="JBBCAQ010000037">
    <property type="protein sequence ID" value="KAK7573583.1"/>
    <property type="molecule type" value="Genomic_DNA"/>
</dbReference>
<dbReference type="Proteomes" id="UP001367676">
    <property type="component" value="Unassembled WGS sequence"/>
</dbReference>
<evidence type="ECO:0000313" key="1">
    <source>
        <dbReference type="EMBL" id="KAK7573583.1"/>
    </source>
</evidence>
<evidence type="ECO:0000313" key="2">
    <source>
        <dbReference type="Proteomes" id="UP001367676"/>
    </source>
</evidence>
<proteinExistence type="predicted"/>